<protein>
    <submittedName>
        <fullName evidence="2">DUF559 domain-containing protein</fullName>
    </submittedName>
</protein>
<comment type="caution">
    <text evidence="2">The sequence shown here is derived from an EMBL/GenBank/DDBJ whole genome shotgun (WGS) entry which is preliminary data.</text>
</comment>
<dbReference type="Pfam" id="PF04480">
    <property type="entry name" value="DUF559"/>
    <property type="match status" value="1"/>
</dbReference>
<dbReference type="Gene3D" id="3.40.960.10">
    <property type="entry name" value="VSR Endonuclease"/>
    <property type="match status" value="1"/>
</dbReference>
<dbReference type="InterPro" id="IPR011335">
    <property type="entry name" value="Restrct_endonuc-II-like"/>
</dbReference>
<sequence length="111" mass="13206">MRHHVQRCRELRNNMTSAEWKLWSLLRAQQCGGMRFRRQYAVGTYILDFACIEKRLAIELDGSQHAENVRYDNRRTHELNRDGWRVLRFWNNEVLLEPAAVHAVIMLALKG</sequence>
<keyword evidence="3" id="KW-1185">Reference proteome</keyword>
<dbReference type="PANTHER" id="PTHR38590:SF1">
    <property type="entry name" value="BLL0828 PROTEIN"/>
    <property type="match status" value="1"/>
</dbReference>
<accession>A0ABU8PQD4</accession>
<dbReference type="PANTHER" id="PTHR38590">
    <property type="entry name" value="BLL0828 PROTEIN"/>
    <property type="match status" value="1"/>
</dbReference>
<dbReference type="CDD" id="cd01038">
    <property type="entry name" value="Endonuclease_DUF559"/>
    <property type="match status" value="1"/>
</dbReference>
<evidence type="ECO:0000313" key="2">
    <source>
        <dbReference type="EMBL" id="MEJ5044860.1"/>
    </source>
</evidence>
<evidence type="ECO:0000259" key="1">
    <source>
        <dbReference type="Pfam" id="PF04480"/>
    </source>
</evidence>
<dbReference type="RefSeq" id="WP_180822495.1">
    <property type="nucleotide sequence ID" value="NZ_JACAWY010000001.1"/>
</dbReference>
<proteinExistence type="predicted"/>
<dbReference type="InterPro" id="IPR007569">
    <property type="entry name" value="DUF559"/>
</dbReference>
<name>A0ABU8PQD4_9GAMM</name>
<gene>
    <name evidence="2" type="ORF">WH298_06495</name>
</gene>
<feature type="domain" description="DUF559" evidence="1">
    <location>
        <begin position="5"/>
        <end position="109"/>
    </location>
</feature>
<evidence type="ECO:0000313" key="3">
    <source>
        <dbReference type="Proteomes" id="UP001362100"/>
    </source>
</evidence>
<dbReference type="SUPFAM" id="SSF52980">
    <property type="entry name" value="Restriction endonuclease-like"/>
    <property type="match status" value="1"/>
</dbReference>
<dbReference type="EMBL" id="JBBGZW010000001">
    <property type="protein sequence ID" value="MEJ5044860.1"/>
    <property type="molecule type" value="Genomic_DNA"/>
</dbReference>
<reference evidence="2 3" key="1">
    <citation type="submission" date="2023-12" db="EMBL/GenBank/DDBJ databases">
        <title>Gut-associated functions are favored during microbiome assembly across C. elegans life.</title>
        <authorList>
            <person name="Zimmermann J."/>
        </authorList>
    </citation>
    <scope>NUCLEOTIDE SEQUENCE [LARGE SCALE GENOMIC DNA]</scope>
    <source>
        <strain evidence="2 3">BIGb0393</strain>
    </source>
</reference>
<organism evidence="2 3">
    <name type="scientific">Pantoea nemavictus</name>
    <dbReference type="NCBI Taxonomy" id="2726955"/>
    <lineage>
        <taxon>Bacteria</taxon>
        <taxon>Pseudomonadati</taxon>
        <taxon>Pseudomonadota</taxon>
        <taxon>Gammaproteobacteria</taxon>
        <taxon>Enterobacterales</taxon>
        <taxon>Erwiniaceae</taxon>
        <taxon>Pantoea</taxon>
    </lineage>
</organism>
<dbReference type="InterPro" id="IPR047216">
    <property type="entry name" value="Endonuclease_DUF559_bact"/>
</dbReference>
<dbReference type="Proteomes" id="UP001362100">
    <property type="component" value="Unassembled WGS sequence"/>
</dbReference>